<dbReference type="InterPro" id="IPR029058">
    <property type="entry name" value="AB_hydrolase_fold"/>
</dbReference>
<gene>
    <name evidence="2" type="ORF">A4S15_04675</name>
</gene>
<reference evidence="2 3" key="1">
    <citation type="journal article" date="2017" name="Water Res.">
        <title>Comammox in drinking water systems.</title>
        <authorList>
            <person name="Wang Y."/>
            <person name="Ma L."/>
            <person name="Mao Y."/>
            <person name="Jiang X."/>
            <person name="Xia Y."/>
            <person name="Yu K."/>
            <person name="Li B."/>
            <person name="Zhang T."/>
        </authorList>
    </citation>
    <scope>NUCLEOTIDE SEQUENCE [LARGE SCALE GENOMIC DNA]</scope>
    <source>
        <strain evidence="2">SG_bin8</strain>
    </source>
</reference>
<dbReference type="PRINTS" id="PR00111">
    <property type="entry name" value="ABHYDROLASE"/>
</dbReference>
<dbReference type="STRING" id="1827387.A4S15_04675"/>
<protein>
    <recommendedName>
        <fullName evidence="1">AB hydrolase-1 domain-containing protein</fullName>
    </recommendedName>
</protein>
<evidence type="ECO:0000259" key="1">
    <source>
        <dbReference type="Pfam" id="PF12697"/>
    </source>
</evidence>
<dbReference type="AlphaFoldDB" id="A0A1W9I4H6"/>
<proteinExistence type="predicted"/>
<dbReference type="InterPro" id="IPR000073">
    <property type="entry name" value="AB_hydrolase_1"/>
</dbReference>
<dbReference type="EMBL" id="LWDL01000003">
    <property type="protein sequence ID" value="OQW54502.1"/>
    <property type="molecule type" value="Genomic_DNA"/>
</dbReference>
<dbReference type="RefSeq" id="WP_376802627.1">
    <property type="nucleotide sequence ID" value="NZ_DBNB01000030.1"/>
</dbReference>
<sequence>MSFLSGDSLWLAALALVMLWWASRRVSRTFEKQYPALGRKVPVSGPAVLHVIDRAPDDPSAVPGLPIVVIHGASGNARDGEAALGARLGAKARILFFDRPGHGWSERPPGRSASAPDGQARMIVEALDQLDVGQAVIVGHSLGAAVACAVALIDKKRVAGLVVITPATHPWPGGGGVSWHNRIAALPVIGRVFSELFPPFLGALVMPLVLPSIFTPNPVPDRYELRSGAALALRPKAFRANALDVVGLKANVTRLSPQYCEITAPTLIVCGGADVIVSNALHAERLAGEIKGSRLVELAGIGHMPQWSAGDEVARLILEFTAVLPVPPVMPAQAPAPPP</sequence>
<name>A0A1W9I4H6_9HYPH</name>
<dbReference type="SUPFAM" id="SSF53474">
    <property type="entry name" value="alpha/beta-Hydrolases"/>
    <property type="match status" value="1"/>
</dbReference>
<accession>A0A1W9I4H6</accession>
<dbReference type="PANTHER" id="PTHR43798">
    <property type="entry name" value="MONOACYLGLYCEROL LIPASE"/>
    <property type="match status" value="1"/>
</dbReference>
<dbReference type="Pfam" id="PF12697">
    <property type="entry name" value="Abhydrolase_6"/>
    <property type="match status" value="1"/>
</dbReference>
<evidence type="ECO:0000313" key="3">
    <source>
        <dbReference type="Proteomes" id="UP000192872"/>
    </source>
</evidence>
<evidence type="ECO:0000313" key="2">
    <source>
        <dbReference type="EMBL" id="OQW54502.1"/>
    </source>
</evidence>
<dbReference type="Gene3D" id="3.40.50.1820">
    <property type="entry name" value="alpha/beta hydrolase"/>
    <property type="match status" value="1"/>
</dbReference>
<dbReference type="Proteomes" id="UP000192872">
    <property type="component" value="Unassembled WGS sequence"/>
</dbReference>
<organism evidence="2 3">
    <name type="scientific">Candidatus Raskinella chloraquaticus</name>
    <dbReference type="NCBI Taxonomy" id="1951219"/>
    <lineage>
        <taxon>Bacteria</taxon>
        <taxon>Pseudomonadati</taxon>
        <taxon>Pseudomonadota</taxon>
        <taxon>Alphaproteobacteria</taxon>
        <taxon>Hyphomicrobiales</taxon>
        <taxon>Phreatobacteraceae</taxon>
        <taxon>Candidatus Raskinella</taxon>
    </lineage>
</organism>
<comment type="caution">
    <text evidence="2">The sequence shown here is derived from an EMBL/GenBank/DDBJ whole genome shotgun (WGS) entry which is preliminary data.</text>
</comment>
<feature type="domain" description="AB hydrolase-1" evidence="1">
    <location>
        <begin position="67"/>
        <end position="315"/>
    </location>
</feature>
<dbReference type="InterPro" id="IPR050266">
    <property type="entry name" value="AB_hydrolase_sf"/>
</dbReference>